<dbReference type="Pfam" id="PF13515">
    <property type="entry name" value="FUSC_2"/>
    <property type="match status" value="1"/>
</dbReference>
<dbReference type="Proteomes" id="UP001432209">
    <property type="component" value="Chromosome"/>
</dbReference>
<organism evidence="8 9">
    <name type="scientific">Streptomyces niveus</name>
    <name type="common">Streptomyces spheroides</name>
    <dbReference type="NCBI Taxonomy" id="193462"/>
    <lineage>
        <taxon>Bacteria</taxon>
        <taxon>Bacillati</taxon>
        <taxon>Actinomycetota</taxon>
        <taxon>Actinomycetes</taxon>
        <taxon>Kitasatosporales</taxon>
        <taxon>Streptomycetaceae</taxon>
        <taxon>Streptomyces</taxon>
    </lineage>
</organism>
<dbReference type="EMBL" id="CP109495">
    <property type="protein sequence ID" value="WUX50366.1"/>
    <property type="molecule type" value="Genomic_DNA"/>
</dbReference>
<feature type="transmembrane region" description="Helical" evidence="6">
    <location>
        <begin position="111"/>
        <end position="137"/>
    </location>
</feature>
<accession>A0ABZ1ZVL2</accession>
<feature type="transmembrane region" description="Helical" evidence="6">
    <location>
        <begin position="426"/>
        <end position="452"/>
    </location>
</feature>
<evidence type="ECO:0000256" key="2">
    <source>
        <dbReference type="ARBA" id="ARBA00022692"/>
    </source>
</evidence>
<keyword evidence="3 6" id="KW-1133">Transmembrane helix</keyword>
<protein>
    <submittedName>
        <fullName evidence="8">FUSC family protein</fullName>
    </submittedName>
</protein>
<evidence type="ECO:0000256" key="4">
    <source>
        <dbReference type="ARBA" id="ARBA00023136"/>
    </source>
</evidence>
<evidence type="ECO:0000313" key="8">
    <source>
        <dbReference type="EMBL" id="WUX50366.1"/>
    </source>
</evidence>
<keyword evidence="9" id="KW-1185">Reference proteome</keyword>
<reference evidence="8" key="1">
    <citation type="submission" date="2022-10" db="EMBL/GenBank/DDBJ databases">
        <title>The complete genomes of actinobacterial strains from the NBC collection.</title>
        <authorList>
            <person name="Joergensen T.S."/>
            <person name="Alvarez Arevalo M."/>
            <person name="Sterndorff E.B."/>
            <person name="Faurdal D."/>
            <person name="Vuksanovic O."/>
            <person name="Mourched A.-S."/>
            <person name="Charusanti P."/>
            <person name="Shaw S."/>
            <person name="Blin K."/>
            <person name="Weber T."/>
        </authorList>
    </citation>
    <scope>NUCLEOTIDE SEQUENCE</scope>
    <source>
        <strain evidence="8">NBC_01432</strain>
    </source>
</reference>
<feature type="region of interest" description="Disordered" evidence="5">
    <location>
        <begin position="314"/>
        <end position="340"/>
    </location>
</feature>
<evidence type="ECO:0000259" key="7">
    <source>
        <dbReference type="Pfam" id="PF13515"/>
    </source>
</evidence>
<comment type="subcellular location">
    <subcellularLocation>
        <location evidence="1">Membrane</location>
        <topology evidence="1">Multi-pass membrane protein</topology>
    </subcellularLocation>
</comment>
<name>A0ABZ1ZVL2_STRNV</name>
<feature type="transmembrane region" description="Helical" evidence="6">
    <location>
        <begin position="464"/>
        <end position="484"/>
    </location>
</feature>
<evidence type="ECO:0000256" key="5">
    <source>
        <dbReference type="SAM" id="MobiDB-lite"/>
    </source>
</evidence>
<evidence type="ECO:0000256" key="3">
    <source>
        <dbReference type="ARBA" id="ARBA00022989"/>
    </source>
</evidence>
<dbReference type="RefSeq" id="WP_329073941.1">
    <property type="nucleotide sequence ID" value="NZ_CP109495.1"/>
</dbReference>
<feature type="domain" description="Integral membrane bound transporter" evidence="7">
    <location>
        <begin position="428"/>
        <end position="554"/>
    </location>
</feature>
<feature type="transmembrane region" description="Helical" evidence="6">
    <location>
        <begin position="79"/>
        <end position="105"/>
    </location>
</feature>
<evidence type="ECO:0000313" key="9">
    <source>
        <dbReference type="Proteomes" id="UP001432209"/>
    </source>
</evidence>
<proteinExistence type="predicted"/>
<keyword evidence="4 6" id="KW-0472">Membrane</keyword>
<feature type="transmembrane region" description="Helical" evidence="6">
    <location>
        <begin position="149"/>
        <end position="167"/>
    </location>
</feature>
<dbReference type="InterPro" id="IPR049453">
    <property type="entry name" value="Memb_transporter_dom"/>
</dbReference>
<gene>
    <name evidence="8" type="ORF">OG442_01685</name>
</gene>
<sequence>MPALLQRLRQRLTARDHGLLVLRRAGRTAIVMPGTFALCDQVIGNPEMALFAAFGSFAMLMLVGFGGPMRQRMQAQASLAVVSSMFVCLGTLASQAAWLACLAMAVLGFGVLLAGAVSSVLAGASTSLLLSFILPVSLPGAASDVPDRLAGWGLAAVVGLFAIRLLWPEPAADPLRGKAVGACRALAARLRSEDEASPDHQQVVRDAHRALDELQRQFLTTPYRPTGLSASDRAVVRLVDELNWARRVIVHSLPIPDDSPNLAARRARIAAANVLGHGADLLAAPRTSPDALHTASAELRAALFALERDAADVLPPLSGRGPGNGTGASTVSPDEPDEPADRQVTEVIDALEPSFRAHELAFVVGAIGDNIDAAARAERRTWVQRLLGRQATGLPGTLSAAQERVSAHVDPHSVWLHNSVRGAVGLALAVLVANLTDVQHAFWVVVGALSVLRSNALSTGQNALRAVLGTLAGFAIGALLLLPIGSDTTPLWFLLPVTILVAGVAPAVISFAAGQAAFTLELVILFNILQPTGWRVGLVRIEDVAIGCGVSLVVGLLFWPRGAGAALNTALSQAYTASSRYLAAAVEFGMRRPGSRPASTAVEAKRQAVRAASAARRMDDAFRQYLTERGAKTTPLAEFAMLIGGVIGLRLAADTVLDLWERDGDHAFGEGSAARPTQPPHAQLRHTLLRRTWQVTDWYDDFARSLDGGRPVPRSLDQDADADRALVRALREDLRDKHGIASATAVRAIWTGDHLSALRRNQPTLVQPVLATGLAHGERAPD</sequence>
<keyword evidence="2 6" id="KW-0812">Transmembrane</keyword>
<evidence type="ECO:0000256" key="1">
    <source>
        <dbReference type="ARBA" id="ARBA00004141"/>
    </source>
</evidence>
<feature type="transmembrane region" description="Helical" evidence="6">
    <location>
        <begin position="49"/>
        <end position="67"/>
    </location>
</feature>
<evidence type="ECO:0000256" key="6">
    <source>
        <dbReference type="SAM" id="Phobius"/>
    </source>
</evidence>